<evidence type="ECO:0000313" key="2">
    <source>
        <dbReference type="Proteomes" id="UP000017127"/>
    </source>
</evidence>
<sequence>MAAENFTIHFDFLNPQSLMRFGGFIVVQYNQETVSSLEVILDYSV</sequence>
<protein>
    <submittedName>
        <fullName evidence="1">Uncharacterized protein</fullName>
    </submittedName>
</protein>
<keyword evidence="2" id="KW-1185">Reference proteome</keyword>
<gene>
    <name evidence="1" type="ORF">M595_1199</name>
</gene>
<comment type="caution">
    <text evidence="1">The sequence shown here is derived from an EMBL/GenBank/DDBJ whole genome shotgun (WGS) entry which is preliminary data.</text>
</comment>
<name>U7QLG3_9CYAN</name>
<dbReference type="AlphaFoldDB" id="U7QLG3"/>
<organism evidence="1 2">
    <name type="scientific">Lyngbya aestuarii BL J</name>
    <dbReference type="NCBI Taxonomy" id="1348334"/>
    <lineage>
        <taxon>Bacteria</taxon>
        <taxon>Bacillati</taxon>
        <taxon>Cyanobacteriota</taxon>
        <taxon>Cyanophyceae</taxon>
        <taxon>Oscillatoriophycideae</taxon>
        <taxon>Oscillatoriales</taxon>
        <taxon>Microcoleaceae</taxon>
        <taxon>Lyngbya</taxon>
    </lineage>
</organism>
<proteinExistence type="predicted"/>
<reference evidence="1 2" key="1">
    <citation type="journal article" date="2013" name="Front. Microbiol.">
        <title>Comparative genomic analyses of the cyanobacterium, Lyngbya aestuarii BL J, a powerful hydrogen producer.</title>
        <authorList>
            <person name="Kothari A."/>
            <person name="Vaughn M."/>
            <person name="Garcia-Pichel F."/>
        </authorList>
    </citation>
    <scope>NUCLEOTIDE SEQUENCE [LARGE SCALE GENOMIC DNA]</scope>
    <source>
        <strain evidence="1 2">BL J</strain>
    </source>
</reference>
<accession>U7QLG3</accession>
<dbReference type="EMBL" id="AUZM01000007">
    <property type="protein sequence ID" value="ERT08804.1"/>
    <property type="molecule type" value="Genomic_DNA"/>
</dbReference>
<dbReference type="Proteomes" id="UP000017127">
    <property type="component" value="Unassembled WGS sequence"/>
</dbReference>
<evidence type="ECO:0000313" key="1">
    <source>
        <dbReference type="EMBL" id="ERT08804.1"/>
    </source>
</evidence>